<dbReference type="AlphaFoldDB" id="A0A0L7TDB9"/>
<dbReference type="RefSeq" id="WP_052902226.1">
    <property type="nucleotide sequence ID" value="NZ_JRXE01000033.1"/>
</dbReference>
<dbReference type="Proteomes" id="UP000036851">
    <property type="component" value="Unassembled WGS sequence"/>
</dbReference>
<sequence>MSHVFIIGSTGGVGRRLRKRLSASGHQVTGLHRKPEQAAGLAEDNVRPVELDLLTTDSETLAQAMQGSDVVVFSAGAAGAGIELTDGIDGRGAQIAAEAARIAGVKRFLLVSAFPDAGRGKQISPTFEHYMKVKRQADVMLAATDLDWVILRPGTLTNEPGSGKVNVGLAIAYGEISREDVAAVLHSLVEHDEVKRVIIELTEGEQPIDRAVQQIGAYSGR</sequence>
<protein>
    <submittedName>
        <fullName evidence="3">NAD-dependent dehydratase</fullName>
    </submittedName>
</protein>
<dbReference type="EMBL" id="JRXE01000033">
    <property type="protein sequence ID" value="KOC87738.1"/>
    <property type="molecule type" value="Genomic_DNA"/>
</dbReference>
<evidence type="ECO:0000313" key="5">
    <source>
        <dbReference type="Proteomes" id="UP000037088"/>
    </source>
</evidence>
<dbReference type="Proteomes" id="UP000037088">
    <property type="component" value="Unassembled WGS sequence"/>
</dbReference>
<dbReference type="EMBL" id="JRXF01000015">
    <property type="protein sequence ID" value="KOC93350.1"/>
    <property type="molecule type" value="Genomic_DNA"/>
</dbReference>
<dbReference type="Pfam" id="PF13460">
    <property type="entry name" value="NAD_binding_10"/>
    <property type="match status" value="1"/>
</dbReference>
<accession>A0A0L7TDB9</accession>
<dbReference type="PANTHER" id="PTHR15020">
    <property type="entry name" value="FLAVIN REDUCTASE-RELATED"/>
    <property type="match status" value="1"/>
</dbReference>
<keyword evidence="5" id="KW-1185">Reference proteome</keyword>
<dbReference type="InterPro" id="IPR016040">
    <property type="entry name" value="NAD(P)-bd_dom"/>
</dbReference>
<evidence type="ECO:0000259" key="1">
    <source>
        <dbReference type="Pfam" id="PF13460"/>
    </source>
</evidence>
<gene>
    <name evidence="2" type="ORF">NG42_19225</name>
    <name evidence="3" type="ORF">NG43_11075</name>
</gene>
<name>A0A0L7TDB9_9GAMM</name>
<dbReference type="InterPro" id="IPR036291">
    <property type="entry name" value="NAD(P)-bd_dom_sf"/>
</dbReference>
<feature type="domain" description="NAD(P)-binding" evidence="1">
    <location>
        <begin position="8"/>
        <end position="191"/>
    </location>
</feature>
<dbReference type="STRING" id="1560201.NG42_19225"/>
<dbReference type="Gene3D" id="3.40.50.720">
    <property type="entry name" value="NAD(P)-binding Rossmann-like Domain"/>
    <property type="match status" value="1"/>
</dbReference>
<evidence type="ECO:0000313" key="2">
    <source>
        <dbReference type="EMBL" id="KOC87738.1"/>
    </source>
</evidence>
<comment type="caution">
    <text evidence="3">The sequence shown here is derived from an EMBL/GenBank/DDBJ whole genome shotgun (WGS) entry which is preliminary data.</text>
</comment>
<reference evidence="4 5" key="1">
    <citation type="journal article" date="2015" name="Int. J. Syst. Evol. Microbiol.">
        <title>Erwinia iniecta sp. nov., isolated from Russian wheat aphids (Diuraphis noxia).</title>
        <authorList>
            <person name="Campillo T."/>
            <person name="Luna E."/>
            <person name="Portier P."/>
            <person name="Fischer-Le Saux M."/>
            <person name="Lapitan N."/>
            <person name="Tisserat N.A."/>
            <person name="Leach J.E."/>
        </authorList>
    </citation>
    <scope>NUCLEOTIDE SEQUENCE [LARGE SCALE GENOMIC DNA]</scope>
    <source>
        <strain evidence="2 5">B120</strain>
        <strain evidence="3 4">B149</strain>
    </source>
</reference>
<evidence type="ECO:0000313" key="4">
    <source>
        <dbReference type="Proteomes" id="UP000036851"/>
    </source>
</evidence>
<dbReference type="SUPFAM" id="SSF51735">
    <property type="entry name" value="NAD(P)-binding Rossmann-fold domains"/>
    <property type="match status" value="1"/>
</dbReference>
<dbReference type="CDD" id="cd05243">
    <property type="entry name" value="SDR_a5"/>
    <property type="match status" value="1"/>
</dbReference>
<dbReference type="PANTHER" id="PTHR15020:SF50">
    <property type="entry name" value="UPF0659 PROTEIN YMR090W"/>
    <property type="match status" value="1"/>
</dbReference>
<dbReference type="PATRIC" id="fig|1560201.3.peg.4073"/>
<dbReference type="OrthoDB" id="9803892at2"/>
<evidence type="ECO:0000313" key="3">
    <source>
        <dbReference type="EMBL" id="KOC93350.1"/>
    </source>
</evidence>
<organism evidence="3 4">
    <name type="scientific">Winslowiella iniecta</name>
    <dbReference type="NCBI Taxonomy" id="1560201"/>
    <lineage>
        <taxon>Bacteria</taxon>
        <taxon>Pseudomonadati</taxon>
        <taxon>Pseudomonadota</taxon>
        <taxon>Gammaproteobacteria</taxon>
        <taxon>Enterobacterales</taxon>
        <taxon>Erwiniaceae</taxon>
        <taxon>Winslowiella</taxon>
    </lineage>
</organism>
<proteinExistence type="predicted"/>